<dbReference type="InterPro" id="IPR036249">
    <property type="entry name" value="Thioredoxin-like_sf"/>
</dbReference>
<keyword evidence="2" id="KW-0732">Signal</keyword>
<keyword evidence="7" id="KW-1185">Reference proteome</keyword>
<dbReference type="SUPFAM" id="SSF52833">
    <property type="entry name" value="Thioredoxin-like"/>
    <property type="match status" value="1"/>
</dbReference>
<dbReference type="GO" id="GO:0034976">
    <property type="term" value="P:response to endoplasmic reticulum stress"/>
    <property type="evidence" value="ECO:0007669"/>
    <property type="project" value="TreeGrafter"/>
</dbReference>
<keyword evidence="4" id="KW-0676">Redox-active center</keyword>
<evidence type="ECO:0000256" key="2">
    <source>
        <dbReference type="ARBA" id="ARBA00022729"/>
    </source>
</evidence>
<reference evidence="6" key="1">
    <citation type="submission" date="2019-09" db="EMBL/GenBank/DDBJ databases">
        <title>Draft genome information of white flower Hibiscus syriacus.</title>
        <authorList>
            <person name="Kim Y.-M."/>
        </authorList>
    </citation>
    <scope>NUCLEOTIDE SEQUENCE [LARGE SCALE GENOMIC DNA]</scope>
    <source>
        <strain evidence="6">YM2019G1</strain>
    </source>
</reference>
<protein>
    <recommendedName>
        <fullName evidence="5">Thioredoxin domain-containing protein</fullName>
    </recommendedName>
</protein>
<dbReference type="AlphaFoldDB" id="A0A6A2X189"/>
<dbReference type="FunFam" id="3.40.30.10:FF:000107">
    <property type="entry name" value="Protein disulfide-isomerase 5-2"/>
    <property type="match status" value="1"/>
</dbReference>
<name>A0A6A2X189_HIBSY</name>
<dbReference type="InterPro" id="IPR017937">
    <property type="entry name" value="Thioredoxin_CS"/>
</dbReference>
<dbReference type="PANTHER" id="PTHR18929:SF215">
    <property type="entry name" value="PROTEIN DISULFIDE-ISOMERASE 5-2-LIKE"/>
    <property type="match status" value="1"/>
</dbReference>
<dbReference type="Proteomes" id="UP000436088">
    <property type="component" value="Unassembled WGS sequence"/>
</dbReference>
<dbReference type="Gene3D" id="3.40.30.10">
    <property type="entry name" value="Glutaredoxin"/>
    <property type="match status" value="1"/>
</dbReference>
<dbReference type="EMBL" id="VEPZ02001548">
    <property type="protein sequence ID" value="KAE8668493.1"/>
    <property type="molecule type" value="Genomic_DNA"/>
</dbReference>
<dbReference type="GO" id="GO:0003756">
    <property type="term" value="F:protein disulfide isomerase activity"/>
    <property type="evidence" value="ECO:0007669"/>
    <property type="project" value="TreeGrafter"/>
</dbReference>
<evidence type="ECO:0000256" key="1">
    <source>
        <dbReference type="ARBA" id="ARBA00006347"/>
    </source>
</evidence>
<dbReference type="PROSITE" id="PS51352">
    <property type="entry name" value="THIOREDOXIN_2"/>
    <property type="match status" value="1"/>
</dbReference>
<dbReference type="GO" id="GO:0005783">
    <property type="term" value="C:endoplasmic reticulum"/>
    <property type="evidence" value="ECO:0007669"/>
    <property type="project" value="TreeGrafter"/>
</dbReference>
<gene>
    <name evidence="6" type="ORF">F3Y22_tig00112305pilonHSYRG00109</name>
</gene>
<keyword evidence="3" id="KW-1015">Disulfide bond</keyword>
<proteinExistence type="inferred from homology"/>
<organism evidence="6 7">
    <name type="scientific">Hibiscus syriacus</name>
    <name type="common">Rose of Sharon</name>
    <dbReference type="NCBI Taxonomy" id="106335"/>
    <lineage>
        <taxon>Eukaryota</taxon>
        <taxon>Viridiplantae</taxon>
        <taxon>Streptophyta</taxon>
        <taxon>Embryophyta</taxon>
        <taxon>Tracheophyta</taxon>
        <taxon>Spermatophyta</taxon>
        <taxon>Magnoliopsida</taxon>
        <taxon>eudicotyledons</taxon>
        <taxon>Gunneridae</taxon>
        <taxon>Pentapetalae</taxon>
        <taxon>rosids</taxon>
        <taxon>malvids</taxon>
        <taxon>Malvales</taxon>
        <taxon>Malvaceae</taxon>
        <taxon>Malvoideae</taxon>
        <taxon>Hibiscus</taxon>
    </lineage>
</organism>
<evidence type="ECO:0000256" key="4">
    <source>
        <dbReference type="ARBA" id="ARBA00023284"/>
    </source>
</evidence>
<dbReference type="Pfam" id="PF00085">
    <property type="entry name" value="Thioredoxin"/>
    <property type="match status" value="1"/>
</dbReference>
<evidence type="ECO:0000313" key="6">
    <source>
        <dbReference type="EMBL" id="KAE8668493.1"/>
    </source>
</evidence>
<dbReference type="GO" id="GO:0006457">
    <property type="term" value="P:protein folding"/>
    <property type="evidence" value="ECO:0007669"/>
    <property type="project" value="TreeGrafter"/>
</dbReference>
<evidence type="ECO:0000256" key="3">
    <source>
        <dbReference type="ARBA" id="ARBA00023157"/>
    </source>
</evidence>
<comment type="caution">
    <text evidence="6">The sequence shown here is derived from an EMBL/GenBank/DDBJ whole genome shotgun (WGS) entry which is preliminary data.</text>
</comment>
<dbReference type="PROSITE" id="PS00194">
    <property type="entry name" value="THIOREDOXIN_1"/>
    <property type="match status" value="1"/>
</dbReference>
<dbReference type="CDD" id="cd02961">
    <property type="entry name" value="PDI_a_family"/>
    <property type="match status" value="1"/>
</dbReference>
<evidence type="ECO:0000313" key="7">
    <source>
        <dbReference type="Proteomes" id="UP000436088"/>
    </source>
</evidence>
<evidence type="ECO:0000259" key="5">
    <source>
        <dbReference type="PROSITE" id="PS51352"/>
    </source>
</evidence>
<accession>A0A6A2X189</accession>
<dbReference type="PANTHER" id="PTHR18929">
    <property type="entry name" value="PROTEIN DISULFIDE ISOMERASE"/>
    <property type="match status" value="1"/>
</dbReference>
<dbReference type="InterPro" id="IPR013766">
    <property type="entry name" value="Thioredoxin_domain"/>
</dbReference>
<sequence>MEKSRKWRFSRKPKETAASPIRKMRFHIILLVLSCIFAIGISSTADQFKVDGEVFELDESNFDSAISSFDYILVDFYSPWCGHCQHLSPQLDEAAPVLAGLKDPIVIAKVNADKFTRLASKHDVENALMYCW</sequence>
<feature type="domain" description="Thioredoxin" evidence="5">
    <location>
        <begin position="39"/>
        <end position="132"/>
    </location>
</feature>
<comment type="similarity">
    <text evidence="1">Belongs to the protein disulfide isomerase family.</text>
</comment>